<feature type="transmembrane region" description="Helical" evidence="5">
    <location>
        <begin position="95"/>
        <end position="119"/>
    </location>
</feature>
<dbReference type="PANTHER" id="PTHR23528:SF1">
    <property type="entry name" value="MAJOR FACILITATOR SUPERFAMILY (MFS) PROFILE DOMAIN-CONTAINING PROTEIN"/>
    <property type="match status" value="1"/>
</dbReference>
<dbReference type="Pfam" id="PF07690">
    <property type="entry name" value="MFS_1"/>
    <property type="match status" value="1"/>
</dbReference>
<evidence type="ECO:0000256" key="1">
    <source>
        <dbReference type="ARBA" id="ARBA00004651"/>
    </source>
</evidence>
<dbReference type="SUPFAM" id="SSF103473">
    <property type="entry name" value="MFS general substrate transporter"/>
    <property type="match status" value="1"/>
</dbReference>
<protein>
    <submittedName>
        <fullName evidence="7">MFS transporter</fullName>
    </submittedName>
</protein>
<dbReference type="PANTHER" id="PTHR23528">
    <property type="match status" value="1"/>
</dbReference>
<dbReference type="InterPro" id="IPR011701">
    <property type="entry name" value="MFS"/>
</dbReference>
<accession>A0A917BG51</accession>
<feature type="transmembrane region" description="Helical" evidence="5">
    <location>
        <begin position="311"/>
        <end position="332"/>
    </location>
</feature>
<feature type="transmembrane region" description="Helical" evidence="5">
    <location>
        <begin position="219"/>
        <end position="238"/>
    </location>
</feature>
<dbReference type="Proteomes" id="UP000598775">
    <property type="component" value="Unassembled WGS sequence"/>
</dbReference>
<name>A0A917BG51_9MICO</name>
<feature type="domain" description="Major facilitator superfamily (MFS) profile" evidence="6">
    <location>
        <begin position="270"/>
        <end position="456"/>
    </location>
</feature>
<proteinExistence type="predicted"/>
<dbReference type="PROSITE" id="PS00216">
    <property type="entry name" value="SUGAR_TRANSPORT_1"/>
    <property type="match status" value="1"/>
</dbReference>
<dbReference type="AlphaFoldDB" id="A0A917BG51"/>
<dbReference type="RefSeq" id="WP_188680705.1">
    <property type="nucleotide sequence ID" value="NZ_BMGP01000007.1"/>
</dbReference>
<evidence type="ECO:0000313" key="8">
    <source>
        <dbReference type="Proteomes" id="UP000598775"/>
    </source>
</evidence>
<keyword evidence="4 5" id="KW-0472">Membrane</keyword>
<evidence type="ECO:0000256" key="3">
    <source>
        <dbReference type="ARBA" id="ARBA00022989"/>
    </source>
</evidence>
<feature type="transmembrane region" description="Helical" evidence="5">
    <location>
        <begin position="271"/>
        <end position="291"/>
    </location>
</feature>
<evidence type="ECO:0000256" key="2">
    <source>
        <dbReference type="ARBA" id="ARBA00022692"/>
    </source>
</evidence>
<feature type="transmembrane region" description="Helical" evidence="5">
    <location>
        <begin position="431"/>
        <end position="452"/>
    </location>
</feature>
<keyword evidence="8" id="KW-1185">Reference proteome</keyword>
<evidence type="ECO:0000313" key="7">
    <source>
        <dbReference type="EMBL" id="GGF39296.1"/>
    </source>
</evidence>
<feature type="transmembrane region" description="Helical" evidence="5">
    <location>
        <begin position="131"/>
        <end position="148"/>
    </location>
</feature>
<dbReference type="InterPro" id="IPR020846">
    <property type="entry name" value="MFS_dom"/>
</dbReference>
<dbReference type="GO" id="GO:0005886">
    <property type="term" value="C:plasma membrane"/>
    <property type="evidence" value="ECO:0007669"/>
    <property type="project" value="UniProtKB-SubCell"/>
</dbReference>
<reference evidence="7 8" key="1">
    <citation type="journal article" date="2014" name="Int. J. Syst. Evol. Microbiol.">
        <title>Complete genome sequence of Corynebacterium casei LMG S-19264T (=DSM 44701T), isolated from a smear-ripened cheese.</title>
        <authorList>
            <consortium name="US DOE Joint Genome Institute (JGI-PGF)"/>
            <person name="Walter F."/>
            <person name="Albersmeier A."/>
            <person name="Kalinowski J."/>
            <person name="Ruckert C."/>
        </authorList>
    </citation>
    <scope>NUCLEOTIDE SEQUENCE [LARGE SCALE GENOMIC DNA]</scope>
    <source>
        <strain evidence="7 8">CGMCC 1.12976</strain>
    </source>
</reference>
<feature type="transmembrane region" description="Helical" evidence="5">
    <location>
        <begin position="341"/>
        <end position="360"/>
    </location>
</feature>
<comment type="caution">
    <text evidence="7">The sequence shown here is derived from an EMBL/GenBank/DDBJ whole genome shotgun (WGS) entry which is preliminary data.</text>
</comment>
<dbReference type="InterPro" id="IPR036259">
    <property type="entry name" value="MFS_trans_sf"/>
</dbReference>
<dbReference type="EMBL" id="BMGP01000007">
    <property type="protein sequence ID" value="GGF39296.1"/>
    <property type="molecule type" value="Genomic_DNA"/>
</dbReference>
<feature type="transmembrane region" description="Helical" evidence="5">
    <location>
        <begin position="154"/>
        <end position="179"/>
    </location>
</feature>
<dbReference type="GO" id="GO:0022857">
    <property type="term" value="F:transmembrane transporter activity"/>
    <property type="evidence" value="ECO:0007669"/>
    <property type="project" value="InterPro"/>
</dbReference>
<evidence type="ECO:0000259" key="6">
    <source>
        <dbReference type="PROSITE" id="PS50850"/>
    </source>
</evidence>
<evidence type="ECO:0000256" key="5">
    <source>
        <dbReference type="SAM" id="Phobius"/>
    </source>
</evidence>
<gene>
    <name evidence="7" type="primary">floR</name>
    <name evidence="7" type="ORF">GCM10011399_35230</name>
</gene>
<keyword evidence="3 5" id="KW-1133">Transmembrane helix</keyword>
<feature type="transmembrane region" description="Helical" evidence="5">
    <location>
        <begin position="59"/>
        <end position="83"/>
    </location>
</feature>
<sequence length="456" mass="48171">MSTHLPERPAVVPAEATFDPPVVAARDEQIDPLIDPAEAGIADDADQSGTQSPRGRRPLLPSLAITSLVLIATYAGLVAVLLPNQVAGIDPVNKVSNLAIVTSVSFICTLFAQPIVGAFSDRTRSRMGRRAPWMVIGTAIAAALLIGLGSLTSIIWITVFWAIIQVSLNAMQGPFSAIVPDRFARSKRGAASAMVGVGTTVGATAGVIAAGALAAQFGIAYAGFGIAVLVVTLLFVVFNRDFSSKNLELAPFRWKVFFAGFWIDPRKHPDFAWAFSARFLFILGYWAAFTYQLFILTDYIHLSLSEANADIGLLAVASLVTTVVSVPLGGLLSDKLGRRKIFIYLASLFMIVGLLMPLLLPSLTGMILMSLVLGFGYGLYQSCDTALMTEVLPGGGVGAGKDLGILNVATNVPQALSPILAAVLIGTSFGYPALFVFAMICVAVAALVIIPIRSVR</sequence>
<dbReference type="CDD" id="cd06174">
    <property type="entry name" value="MFS"/>
    <property type="match status" value="1"/>
</dbReference>
<dbReference type="Gene3D" id="1.20.1250.20">
    <property type="entry name" value="MFS general substrate transporter like domains"/>
    <property type="match status" value="2"/>
</dbReference>
<feature type="transmembrane region" description="Helical" evidence="5">
    <location>
        <begin position="191"/>
        <end position="213"/>
    </location>
</feature>
<evidence type="ECO:0000256" key="4">
    <source>
        <dbReference type="ARBA" id="ARBA00023136"/>
    </source>
</evidence>
<comment type="subcellular location">
    <subcellularLocation>
        <location evidence="1">Cell membrane</location>
        <topology evidence="1">Multi-pass membrane protein</topology>
    </subcellularLocation>
</comment>
<keyword evidence="2 5" id="KW-0812">Transmembrane</keyword>
<dbReference type="InterPro" id="IPR005829">
    <property type="entry name" value="Sugar_transporter_CS"/>
</dbReference>
<organism evidence="7 8">
    <name type="scientific">Subtercola lobariae</name>
    <dbReference type="NCBI Taxonomy" id="1588641"/>
    <lineage>
        <taxon>Bacteria</taxon>
        <taxon>Bacillati</taxon>
        <taxon>Actinomycetota</taxon>
        <taxon>Actinomycetes</taxon>
        <taxon>Micrococcales</taxon>
        <taxon>Microbacteriaceae</taxon>
        <taxon>Subtercola</taxon>
    </lineage>
</organism>
<dbReference type="PROSITE" id="PS50850">
    <property type="entry name" value="MFS"/>
    <property type="match status" value="1"/>
</dbReference>